<keyword evidence="6" id="KW-0378">Hydrolase</keyword>
<feature type="domain" description="Histidine kinase" evidence="10">
    <location>
        <begin position="150"/>
        <end position="366"/>
    </location>
</feature>
<dbReference type="InterPro" id="IPR001789">
    <property type="entry name" value="Sig_transdc_resp-reg_receiver"/>
</dbReference>
<dbReference type="EMBL" id="BA000022">
    <property type="protein sequence ID" value="BAA17993.1"/>
    <property type="molecule type" value="Genomic_DNA"/>
</dbReference>
<evidence type="ECO:0000256" key="8">
    <source>
        <dbReference type="ARBA" id="ARBA00051065"/>
    </source>
</evidence>
<evidence type="ECO:0000256" key="3">
    <source>
        <dbReference type="ARBA" id="ARBA00022553"/>
    </source>
</evidence>
<dbReference type="eggNOG" id="COG2205">
    <property type="taxonomic scope" value="Bacteria"/>
</dbReference>
<evidence type="ECO:0000313" key="13">
    <source>
        <dbReference type="Proteomes" id="UP000001425"/>
    </source>
</evidence>
<protein>
    <recommendedName>
        <fullName evidence="2">histidine kinase</fullName>
        <ecNumber evidence="2">2.7.13.3</ecNumber>
    </recommendedName>
</protein>
<keyword evidence="3 9" id="KW-0597">Phosphoprotein</keyword>
<evidence type="ECO:0000256" key="6">
    <source>
        <dbReference type="ARBA" id="ARBA00022801"/>
    </source>
</evidence>
<dbReference type="PaxDb" id="1148-1653076"/>
<dbReference type="PhylomeDB" id="P73927"/>
<evidence type="ECO:0000256" key="9">
    <source>
        <dbReference type="PROSITE-ProRule" id="PRU00169"/>
    </source>
</evidence>
<dbReference type="GO" id="GO:0016787">
    <property type="term" value="F:hydrolase activity"/>
    <property type="evidence" value="ECO:0007669"/>
    <property type="project" value="UniProtKB-KW"/>
</dbReference>
<dbReference type="eggNOG" id="COG3437">
    <property type="taxonomic scope" value="Bacteria"/>
</dbReference>
<evidence type="ECO:0000256" key="5">
    <source>
        <dbReference type="ARBA" id="ARBA00022777"/>
    </source>
</evidence>
<dbReference type="Gene3D" id="3.30.565.10">
    <property type="entry name" value="Histidine kinase-like ATPase, C-terminal domain"/>
    <property type="match status" value="1"/>
</dbReference>
<evidence type="ECO:0000259" key="11">
    <source>
        <dbReference type="PROSITE" id="PS50110"/>
    </source>
</evidence>
<dbReference type="GO" id="GO:0000155">
    <property type="term" value="F:phosphorelay sensor kinase activity"/>
    <property type="evidence" value="ECO:0000318"/>
    <property type="project" value="GO_Central"/>
</dbReference>
<dbReference type="SUPFAM" id="SSF47384">
    <property type="entry name" value="Homodimeric domain of signal transducing histidine kinase"/>
    <property type="match status" value="1"/>
</dbReference>
<evidence type="ECO:0000313" key="12">
    <source>
        <dbReference type="EMBL" id="BAA17993.1"/>
    </source>
</evidence>
<dbReference type="AlphaFoldDB" id="P73927"/>
<evidence type="ECO:0000256" key="4">
    <source>
        <dbReference type="ARBA" id="ARBA00022636"/>
    </source>
</evidence>
<dbReference type="Pfam" id="PF00512">
    <property type="entry name" value="HisKA"/>
    <property type="match status" value="1"/>
</dbReference>
<evidence type="ECO:0000256" key="7">
    <source>
        <dbReference type="ARBA" id="ARBA00023012"/>
    </source>
</evidence>
<dbReference type="Gene3D" id="1.10.287.130">
    <property type="match status" value="1"/>
</dbReference>
<comment type="catalytic activity">
    <reaction evidence="8">
        <text>3',3'-c-di-GMP + 2 H2O = 2 GMP + 2 H(+)</text>
        <dbReference type="Rhea" id="RHEA:52928"/>
        <dbReference type="ChEBI" id="CHEBI:15377"/>
        <dbReference type="ChEBI" id="CHEBI:15378"/>
        <dbReference type="ChEBI" id="CHEBI:58115"/>
        <dbReference type="ChEBI" id="CHEBI:58805"/>
    </reaction>
</comment>
<keyword evidence="5 12" id="KW-0808">Transferase</keyword>
<dbReference type="Gene3D" id="3.40.50.2300">
    <property type="match status" value="1"/>
</dbReference>
<proteinExistence type="predicted"/>
<dbReference type="InParanoid" id="P73927"/>
<keyword evidence="13" id="KW-1185">Reference proteome</keyword>
<feature type="domain" description="Response regulatory" evidence="11">
    <location>
        <begin position="12"/>
        <end position="128"/>
    </location>
</feature>
<dbReference type="InterPro" id="IPR036097">
    <property type="entry name" value="HisK_dim/P_sf"/>
</dbReference>
<dbReference type="SUPFAM" id="SSF52172">
    <property type="entry name" value="CheY-like"/>
    <property type="match status" value="1"/>
</dbReference>
<keyword evidence="5 12" id="KW-0418">Kinase</keyword>
<feature type="modified residue" description="4-aspartylphosphate" evidence="9">
    <location>
        <position position="61"/>
    </location>
</feature>
<dbReference type="InterPro" id="IPR004358">
    <property type="entry name" value="Sig_transdc_His_kin-like_C"/>
</dbReference>
<keyword evidence="7" id="KW-0902">Two-component regulatory system</keyword>
<dbReference type="InterPro" id="IPR003594">
    <property type="entry name" value="HATPase_dom"/>
</dbReference>
<dbReference type="PROSITE" id="PS50110">
    <property type="entry name" value="RESPONSE_REGULATORY"/>
    <property type="match status" value="1"/>
</dbReference>
<gene>
    <name evidence="12" type="ordered locus">slr2099</name>
</gene>
<dbReference type="IntAct" id="P73927">
    <property type="interactions" value="4"/>
</dbReference>
<dbReference type="InterPro" id="IPR036890">
    <property type="entry name" value="HATPase_C_sf"/>
</dbReference>
<keyword evidence="4" id="KW-0973">c-di-GMP</keyword>
<evidence type="ECO:0000256" key="2">
    <source>
        <dbReference type="ARBA" id="ARBA00012438"/>
    </source>
</evidence>
<dbReference type="EnsemblBacteria" id="BAA17993">
    <property type="protein sequence ID" value="BAA17993"/>
    <property type="gene ID" value="BAA17993"/>
</dbReference>
<dbReference type="EC" id="2.7.13.3" evidence="2"/>
<dbReference type="SMART" id="SM00388">
    <property type="entry name" value="HisKA"/>
    <property type="match status" value="1"/>
</dbReference>
<dbReference type="SMART" id="SM00387">
    <property type="entry name" value="HATPase_c"/>
    <property type="match status" value="1"/>
</dbReference>
<dbReference type="FunFam" id="3.40.50.2300:FF:000328">
    <property type="entry name" value="Two-component system response regulator"/>
    <property type="match status" value="1"/>
</dbReference>
<dbReference type="Proteomes" id="UP000001425">
    <property type="component" value="Chromosome"/>
</dbReference>
<dbReference type="InterPro" id="IPR003661">
    <property type="entry name" value="HisK_dim/P_dom"/>
</dbReference>
<evidence type="ECO:0000256" key="1">
    <source>
        <dbReference type="ARBA" id="ARBA00000085"/>
    </source>
</evidence>
<dbReference type="KEGG" id="syn:slr2099"/>
<dbReference type="PANTHER" id="PTHR43547">
    <property type="entry name" value="TWO-COMPONENT HISTIDINE KINASE"/>
    <property type="match status" value="1"/>
</dbReference>
<dbReference type="PIR" id="S75131">
    <property type="entry name" value="S75131"/>
</dbReference>
<dbReference type="PROSITE" id="PS50109">
    <property type="entry name" value="HIS_KIN"/>
    <property type="match status" value="1"/>
</dbReference>
<reference evidence="12 13" key="1">
    <citation type="journal article" date="1995" name="DNA Res.">
        <title>Sequence analysis of the genome of the unicellular cyanobacterium Synechocystis sp. strain PCC6803. I. Sequence features in the 1 Mb region from map positions 64% to 92% of the genome.</title>
        <authorList>
            <person name="Kaneko T."/>
            <person name="Tanaka A."/>
            <person name="Sato S."/>
            <person name="Kotani H."/>
            <person name="Sazuka T."/>
            <person name="Miyajima N."/>
            <person name="Sugiura M."/>
            <person name="Tabata S."/>
        </authorList>
    </citation>
    <scope>NUCLEOTIDE SEQUENCE [LARGE SCALE GENOMIC DNA]</scope>
    <source>
        <strain evidence="13">ATCC 27184 / PCC 6803 / Kazusa</strain>
    </source>
</reference>
<dbReference type="InterPro" id="IPR005467">
    <property type="entry name" value="His_kinase_dom"/>
</dbReference>
<dbReference type="PRINTS" id="PR00344">
    <property type="entry name" value="BCTRLSENSOR"/>
</dbReference>
<dbReference type="CDD" id="cd19920">
    <property type="entry name" value="REC_PA4781-like"/>
    <property type="match status" value="1"/>
</dbReference>
<dbReference type="CDD" id="cd00075">
    <property type="entry name" value="HATPase"/>
    <property type="match status" value="1"/>
</dbReference>
<reference evidence="12 13" key="2">
    <citation type="journal article" date="1996" name="DNA Res.">
        <title>Sequence analysis of the genome of the unicellular cyanobacterium Synechocystis sp. strain PCC6803. II. Sequence determination of the entire genome and assignment of potential protein-coding regions.</title>
        <authorList>
            <person name="Kaneko T."/>
            <person name="Sato S."/>
            <person name="Kotani H."/>
            <person name="Tanaka A."/>
            <person name="Asamizu E."/>
            <person name="Nakamura Y."/>
            <person name="Miyajima N."/>
            <person name="Hirosawa M."/>
            <person name="Sugiura M."/>
            <person name="Sasamoto S."/>
            <person name="Kimura T."/>
            <person name="Hosouchi T."/>
            <person name="Matsuno A."/>
            <person name="Muraki A."/>
            <person name="Nakazaki N."/>
            <person name="Naruo K."/>
            <person name="Okumura S."/>
            <person name="Shimpo S."/>
            <person name="Takeuchi C."/>
            <person name="Wada T."/>
            <person name="Watanabe A."/>
            <person name="Yamada M."/>
            <person name="Yasuda M."/>
            <person name="Tabata S."/>
        </authorList>
    </citation>
    <scope>NUCLEOTIDE SEQUENCE [LARGE SCALE GENOMIC DNA]</scope>
    <source>
        <strain evidence="13">ATCC 27184 / PCC 6803 / Kazusa</strain>
    </source>
</reference>
<organism evidence="12 13">
    <name type="scientific">Synechocystis sp. (strain ATCC 27184 / PCC 6803 / Kazusa)</name>
    <dbReference type="NCBI Taxonomy" id="1111708"/>
    <lineage>
        <taxon>Bacteria</taxon>
        <taxon>Bacillati</taxon>
        <taxon>Cyanobacteriota</taxon>
        <taxon>Cyanophyceae</taxon>
        <taxon>Synechococcales</taxon>
        <taxon>Merismopediaceae</taxon>
        <taxon>Synechocystis</taxon>
    </lineage>
</organism>
<dbReference type="CDD" id="cd00082">
    <property type="entry name" value="HisKA"/>
    <property type="match status" value="1"/>
</dbReference>
<dbReference type="SMART" id="SM00448">
    <property type="entry name" value="REC"/>
    <property type="match status" value="1"/>
</dbReference>
<name>P73927_SYNY3</name>
<accession>P73927</accession>
<evidence type="ECO:0000259" key="10">
    <source>
        <dbReference type="PROSITE" id="PS50109"/>
    </source>
</evidence>
<dbReference type="SUPFAM" id="SSF55874">
    <property type="entry name" value="ATPase domain of HSP90 chaperone/DNA topoisomerase II/histidine kinase"/>
    <property type="match status" value="1"/>
</dbReference>
<dbReference type="Pfam" id="PF02518">
    <property type="entry name" value="HATPase_c"/>
    <property type="match status" value="1"/>
</dbReference>
<dbReference type="PANTHER" id="PTHR43547:SF2">
    <property type="entry name" value="HYBRID SIGNAL TRANSDUCTION HISTIDINE KINASE C"/>
    <property type="match status" value="1"/>
</dbReference>
<comment type="catalytic activity">
    <reaction evidence="1">
        <text>ATP + protein L-histidine = ADP + protein N-phospho-L-histidine.</text>
        <dbReference type="EC" id="2.7.13.3"/>
    </reaction>
</comment>
<dbReference type="STRING" id="1148.gene:10498863"/>
<dbReference type="InterPro" id="IPR011006">
    <property type="entry name" value="CheY-like_superfamily"/>
</dbReference>
<dbReference type="Pfam" id="PF00072">
    <property type="entry name" value="Response_reg"/>
    <property type="match status" value="1"/>
</dbReference>
<sequence>MDTATTKGNKATVLIVDDSPDTLTMLSGLLKDHYRIKIASKGEQALAIAASMPPPDLILLDIMMPEIDGYEVCTKLKADTQTKNIPVIFLTAKTDVADEQHGFSLGAVDYITKPISPPILLARVRTHLNLKAAYDRLTRLLKFREDMVNMIVHDLRNPLSSISLATELLLNKPDLPLDRQQKKLKSIQTSTQQLQNLVEDLLLKAQLESHALTLNYQSTELCALCEIAIATLRESIAQKQINLITQYPPAPHRPVNVDAQLFRRAIENLISNAIKFSPSQSEVIVSVAYPDDAVAVVAIADQGPGIDLKLRERIFGKYEIGPMLEGVAQIGLGLAFCKVIVEAHGSTISVVDNYPKGSIFRIELRQ</sequence>